<dbReference type="EMBL" id="CAJOAX010003486">
    <property type="protein sequence ID" value="CAF3856946.1"/>
    <property type="molecule type" value="Genomic_DNA"/>
</dbReference>
<feature type="region of interest" description="Disordered" evidence="1">
    <location>
        <begin position="30"/>
        <end position="50"/>
    </location>
</feature>
<dbReference type="AlphaFoldDB" id="A0A819F0B2"/>
<proteinExistence type="predicted"/>
<evidence type="ECO:0000256" key="1">
    <source>
        <dbReference type="SAM" id="MobiDB-lite"/>
    </source>
</evidence>
<feature type="region of interest" description="Disordered" evidence="1">
    <location>
        <begin position="65"/>
        <end position="98"/>
    </location>
</feature>
<accession>A0A819F0B2</accession>
<sequence length="98" mass="11414">MTNYPYYIRPNNCVQYDNQEQSESNIISQNSIITESPSTSDLTDDIHNDDKRKFRHSDSLRLLRKKVKNENDDTSDDESQLSPLSSSIEKQEQMVDDN</sequence>
<organism evidence="2 3">
    <name type="scientific">Rotaria sordida</name>
    <dbReference type="NCBI Taxonomy" id="392033"/>
    <lineage>
        <taxon>Eukaryota</taxon>
        <taxon>Metazoa</taxon>
        <taxon>Spiralia</taxon>
        <taxon>Gnathifera</taxon>
        <taxon>Rotifera</taxon>
        <taxon>Eurotatoria</taxon>
        <taxon>Bdelloidea</taxon>
        <taxon>Philodinida</taxon>
        <taxon>Philodinidae</taxon>
        <taxon>Rotaria</taxon>
    </lineage>
</organism>
<evidence type="ECO:0000313" key="3">
    <source>
        <dbReference type="Proteomes" id="UP000663823"/>
    </source>
</evidence>
<gene>
    <name evidence="2" type="ORF">OTI717_LOCUS21483</name>
</gene>
<protein>
    <submittedName>
        <fullName evidence="2">Uncharacterized protein</fullName>
    </submittedName>
</protein>
<feature type="compositionally biased region" description="Basic and acidic residues" evidence="1">
    <location>
        <begin position="89"/>
        <end position="98"/>
    </location>
</feature>
<dbReference type="Proteomes" id="UP000663823">
    <property type="component" value="Unassembled WGS sequence"/>
</dbReference>
<reference evidence="2" key="1">
    <citation type="submission" date="2021-02" db="EMBL/GenBank/DDBJ databases">
        <authorList>
            <person name="Nowell W R."/>
        </authorList>
    </citation>
    <scope>NUCLEOTIDE SEQUENCE</scope>
</reference>
<comment type="caution">
    <text evidence="2">The sequence shown here is derived from an EMBL/GenBank/DDBJ whole genome shotgun (WGS) entry which is preliminary data.</text>
</comment>
<name>A0A819F0B2_9BILA</name>
<evidence type="ECO:0000313" key="2">
    <source>
        <dbReference type="EMBL" id="CAF3856946.1"/>
    </source>
</evidence>